<evidence type="ECO:0000256" key="1">
    <source>
        <dbReference type="SAM" id="MobiDB-lite"/>
    </source>
</evidence>
<sequence length="65" mass="7454">MAEGSDVNYWTLVTIVGPIILLGVMIWVLTRNRKSKIDPEITERATRENYAAEQREHERDPNSGL</sequence>
<keyword evidence="2" id="KW-0472">Membrane</keyword>
<accession>A0ABP7RPJ9</accession>
<keyword evidence="2" id="KW-1133">Transmembrane helix</keyword>
<reference evidence="4" key="1">
    <citation type="journal article" date="2019" name="Int. J. Syst. Evol. Microbiol.">
        <title>The Global Catalogue of Microorganisms (GCM) 10K type strain sequencing project: providing services to taxonomists for standard genome sequencing and annotation.</title>
        <authorList>
            <consortium name="The Broad Institute Genomics Platform"/>
            <consortium name="The Broad Institute Genome Sequencing Center for Infectious Disease"/>
            <person name="Wu L."/>
            <person name="Ma J."/>
        </authorList>
    </citation>
    <scope>NUCLEOTIDE SEQUENCE [LARGE SCALE GENOMIC DNA]</scope>
    <source>
        <strain evidence="4">JCM 16603</strain>
    </source>
</reference>
<feature type="transmembrane region" description="Helical" evidence="2">
    <location>
        <begin position="12"/>
        <end position="30"/>
    </location>
</feature>
<evidence type="ECO:0000256" key="2">
    <source>
        <dbReference type="SAM" id="Phobius"/>
    </source>
</evidence>
<feature type="compositionally biased region" description="Basic and acidic residues" evidence="1">
    <location>
        <begin position="38"/>
        <end position="47"/>
    </location>
</feature>
<evidence type="ECO:0000313" key="4">
    <source>
        <dbReference type="Proteomes" id="UP001501310"/>
    </source>
</evidence>
<evidence type="ECO:0000313" key="3">
    <source>
        <dbReference type="EMBL" id="GAA4000390.1"/>
    </source>
</evidence>
<comment type="caution">
    <text evidence="3">The sequence shown here is derived from an EMBL/GenBank/DDBJ whole genome shotgun (WGS) entry which is preliminary data.</text>
</comment>
<name>A0ABP7RPJ9_9SPHN</name>
<dbReference type="Proteomes" id="UP001501310">
    <property type="component" value="Unassembled WGS sequence"/>
</dbReference>
<organism evidence="3 4">
    <name type="scientific">Sphingomonas humi</name>
    <dbReference type="NCBI Taxonomy" id="335630"/>
    <lineage>
        <taxon>Bacteria</taxon>
        <taxon>Pseudomonadati</taxon>
        <taxon>Pseudomonadota</taxon>
        <taxon>Alphaproteobacteria</taxon>
        <taxon>Sphingomonadales</taxon>
        <taxon>Sphingomonadaceae</taxon>
        <taxon>Sphingomonas</taxon>
    </lineage>
</organism>
<feature type="region of interest" description="Disordered" evidence="1">
    <location>
        <begin position="38"/>
        <end position="65"/>
    </location>
</feature>
<gene>
    <name evidence="3" type="ORF">GCM10022211_08450</name>
</gene>
<dbReference type="EMBL" id="BAAAZD010000001">
    <property type="protein sequence ID" value="GAA4000390.1"/>
    <property type="molecule type" value="Genomic_DNA"/>
</dbReference>
<protein>
    <submittedName>
        <fullName evidence="3">Uncharacterized protein</fullName>
    </submittedName>
</protein>
<keyword evidence="4" id="KW-1185">Reference proteome</keyword>
<feature type="compositionally biased region" description="Basic and acidic residues" evidence="1">
    <location>
        <begin position="53"/>
        <end position="65"/>
    </location>
</feature>
<dbReference type="RefSeq" id="WP_344708913.1">
    <property type="nucleotide sequence ID" value="NZ_BAAAZD010000001.1"/>
</dbReference>
<keyword evidence="2" id="KW-0812">Transmembrane</keyword>
<proteinExistence type="predicted"/>